<dbReference type="EMBL" id="CP036289">
    <property type="protein sequence ID" value="QDU74538.1"/>
    <property type="molecule type" value="Genomic_DNA"/>
</dbReference>
<dbReference type="AlphaFoldDB" id="A0A518C5N6"/>
<protein>
    <submittedName>
        <fullName evidence="1">Uncharacterized protein</fullName>
    </submittedName>
</protein>
<organism evidence="1 2">
    <name type="scientific">Bremerella volcania</name>
    <dbReference type="NCBI Taxonomy" id="2527984"/>
    <lineage>
        <taxon>Bacteria</taxon>
        <taxon>Pseudomonadati</taxon>
        <taxon>Planctomycetota</taxon>
        <taxon>Planctomycetia</taxon>
        <taxon>Pirellulales</taxon>
        <taxon>Pirellulaceae</taxon>
        <taxon>Bremerella</taxon>
    </lineage>
</organism>
<gene>
    <name evidence="1" type="ORF">Pan97_15470</name>
</gene>
<keyword evidence="2" id="KW-1185">Reference proteome</keyword>
<sequence>MIRLPKIGWQCHHSTLPTSLRISSEHRCAAVLRLGCARVADPARQVAGWLSDSSCVRLQQAEARTAARSFLRLRNPSDLDAVGLGGRPISLDLADRQLVLPQPEVLRIPAARSFRSSAAFRTLATRWVRTAARLSGIVRIIELRGWRHEWKQERFNSDYACTANRRLASAQSM</sequence>
<evidence type="ECO:0000313" key="2">
    <source>
        <dbReference type="Proteomes" id="UP000318626"/>
    </source>
</evidence>
<dbReference type="Proteomes" id="UP000318626">
    <property type="component" value="Chromosome"/>
</dbReference>
<dbReference type="KEGG" id="bvo:Pan97_15470"/>
<accession>A0A518C5N6</accession>
<proteinExistence type="predicted"/>
<reference evidence="2" key="1">
    <citation type="submission" date="2019-02" db="EMBL/GenBank/DDBJ databases">
        <title>Deep-cultivation of Planctomycetes and their phenomic and genomic characterization uncovers novel biology.</title>
        <authorList>
            <person name="Wiegand S."/>
            <person name="Jogler M."/>
            <person name="Boedeker C."/>
            <person name="Pinto D."/>
            <person name="Vollmers J."/>
            <person name="Rivas-Marin E."/>
            <person name="Kohn T."/>
            <person name="Peeters S.H."/>
            <person name="Heuer A."/>
            <person name="Rast P."/>
            <person name="Oberbeckmann S."/>
            <person name="Bunk B."/>
            <person name="Jeske O."/>
            <person name="Meyerdierks A."/>
            <person name="Storesund J.E."/>
            <person name="Kallscheuer N."/>
            <person name="Luecker S."/>
            <person name="Lage O.M."/>
            <person name="Pohl T."/>
            <person name="Merkel B.J."/>
            <person name="Hornburger P."/>
            <person name="Mueller R.-W."/>
            <person name="Bruemmer F."/>
            <person name="Labrenz M."/>
            <person name="Spormann A.M."/>
            <person name="Op den Camp H."/>
            <person name="Overmann J."/>
            <person name="Amann R."/>
            <person name="Jetten M.S.M."/>
            <person name="Mascher T."/>
            <person name="Medema M.H."/>
            <person name="Devos D.P."/>
            <person name="Kaster A.-K."/>
            <person name="Ovreas L."/>
            <person name="Rohde M."/>
            <person name="Galperin M.Y."/>
            <person name="Jogler C."/>
        </authorList>
    </citation>
    <scope>NUCLEOTIDE SEQUENCE [LARGE SCALE GENOMIC DNA]</scope>
    <source>
        <strain evidence="2">Pan97</strain>
    </source>
</reference>
<name>A0A518C5N6_9BACT</name>
<evidence type="ECO:0000313" key="1">
    <source>
        <dbReference type="EMBL" id="QDU74538.1"/>
    </source>
</evidence>